<organism evidence="1">
    <name type="scientific">marine metagenome</name>
    <dbReference type="NCBI Taxonomy" id="408172"/>
    <lineage>
        <taxon>unclassified sequences</taxon>
        <taxon>metagenomes</taxon>
        <taxon>ecological metagenomes</taxon>
    </lineage>
</organism>
<sequence length="22" mass="2159">MHTALSIALSALLAHAAHAAST</sequence>
<gene>
    <name evidence="1" type="ORF">METZ01_LOCUS388186</name>
</gene>
<evidence type="ECO:0000313" key="1">
    <source>
        <dbReference type="EMBL" id="SVD35332.1"/>
    </source>
</evidence>
<feature type="non-terminal residue" evidence="1">
    <location>
        <position position="22"/>
    </location>
</feature>
<dbReference type="AlphaFoldDB" id="A0A382UMC9"/>
<protein>
    <submittedName>
        <fullName evidence="1">Uncharacterized protein</fullName>
    </submittedName>
</protein>
<accession>A0A382UMC9</accession>
<name>A0A382UMC9_9ZZZZ</name>
<reference evidence="1" key="1">
    <citation type="submission" date="2018-05" db="EMBL/GenBank/DDBJ databases">
        <authorList>
            <person name="Lanie J.A."/>
            <person name="Ng W.-L."/>
            <person name="Kazmierczak K.M."/>
            <person name="Andrzejewski T.M."/>
            <person name="Davidsen T.M."/>
            <person name="Wayne K.J."/>
            <person name="Tettelin H."/>
            <person name="Glass J.I."/>
            <person name="Rusch D."/>
            <person name="Podicherti R."/>
            <person name="Tsui H.-C.T."/>
            <person name="Winkler M.E."/>
        </authorList>
    </citation>
    <scope>NUCLEOTIDE SEQUENCE</scope>
</reference>
<dbReference type="EMBL" id="UINC01145293">
    <property type="protein sequence ID" value="SVD35332.1"/>
    <property type="molecule type" value="Genomic_DNA"/>
</dbReference>
<proteinExistence type="predicted"/>